<evidence type="ECO:0000313" key="4">
    <source>
        <dbReference type="Proteomes" id="UP000001067"/>
    </source>
</evidence>
<feature type="region of interest" description="Disordered" evidence="1">
    <location>
        <begin position="17"/>
        <end position="57"/>
    </location>
</feature>
<dbReference type="InterPro" id="IPR036875">
    <property type="entry name" value="Znf_CCHC_sf"/>
</dbReference>
<keyword evidence="4" id="KW-1185">Reference proteome</keyword>
<feature type="domain" description="CCHC-type" evidence="2">
    <location>
        <begin position="2"/>
        <end position="14"/>
    </location>
</feature>
<dbReference type="KEGG" id="pte:PTT_07421"/>
<protein>
    <recommendedName>
        <fullName evidence="2">CCHC-type domain-containing protein</fullName>
    </recommendedName>
</protein>
<feature type="compositionally biased region" description="Basic residues" evidence="1">
    <location>
        <begin position="17"/>
        <end position="30"/>
    </location>
</feature>
<organism evidence="4">
    <name type="scientific">Pyrenophora teres f. teres (strain 0-1)</name>
    <name type="common">Barley net blotch fungus</name>
    <name type="synonym">Drechslera teres f. teres</name>
    <dbReference type="NCBI Taxonomy" id="861557"/>
    <lineage>
        <taxon>Eukaryota</taxon>
        <taxon>Fungi</taxon>
        <taxon>Dikarya</taxon>
        <taxon>Ascomycota</taxon>
        <taxon>Pezizomycotina</taxon>
        <taxon>Dothideomycetes</taxon>
        <taxon>Pleosporomycetidae</taxon>
        <taxon>Pleosporales</taxon>
        <taxon>Pleosporineae</taxon>
        <taxon>Pleosporaceae</taxon>
        <taxon>Pyrenophora</taxon>
    </lineage>
</organism>
<evidence type="ECO:0000313" key="3">
    <source>
        <dbReference type="EMBL" id="EFQ94791.1"/>
    </source>
</evidence>
<name>E3RHK8_PYRTT</name>
<dbReference type="EMBL" id="GL533136">
    <property type="protein sequence ID" value="EFQ94791.1"/>
    <property type="molecule type" value="Genomic_DNA"/>
</dbReference>
<evidence type="ECO:0000256" key="1">
    <source>
        <dbReference type="SAM" id="MobiDB-lite"/>
    </source>
</evidence>
<dbReference type="AlphaFoldDB" id="E3RHK8"/>
<dbReference type="GO" id="GO:0003676">
    <property type="term" value="F:nucleic acid binding"/>
    <property type="evidence" value="ECO:0007669"/>
    <property type="project" value="InterPro"/>
</dbReference>
<feature type="compositionally biased region" description="Basic and acidic residues" evidence="1">
    <location>
        <begin position="31"/>
        <end position="57"/>
    </location>
</feature>
<accession>E3RHK8</accession>
<gene>
    <name evidence="3" type="ORF">PTT_07421</name>
</gene>
<dbReference type="Pfam" id="PF00098">
    <property type="entry name" value="zf-CCHC"/>
    <property type="match status" value="1"/>
</dbReference>
<reference evidence="3 4" key="1">
    <citation type="journal article" date="2010" name="Genome Biol.">
        <title>A first genome assembly of the barley fungal pathogen Pyrenophora teres f. teres.</title>
        <authorList>
            <person name="Ellwood S.R."/>
            <person name="Liu Z."/>
            <person name="Syme R.A."/>
            <person name="Lai Z."/>
            <person name="Hane J.K."/>
            <person name="Keiper F."/>
            <person name="Moffat C.S."/>
            <person name="Oliver R.P."/>
            <person name="Friesen T.L."/>
        </authorList>
    </citation>
    <scope>NUCLEOTIDE SEQUENCE [LARGE SCALE GENOMIC DNA]</scope>
    <source>
        <strain evidence="3 4">0-1</strain>
    </source>
</reference>
<dbReference type="SUPFAM" id="SSF57756">
    <property type="entry name" value="Retrovirus zinc finger-like domains"/>
    <property type="match status" value="1"/>
</dbReference>
<dbReference type="Proteomes" id="UP000001067">
    <property type="component" value="Unassembled WGS sequence"/>
</dbReference>
<evidence type="ECO:0000259" key="2">
    <source>
        <dbReference type="Pfam" id="PF00098"/>
    </source>
</evidence>
<dbReference type="InterPro" id="IPR001878">
    <property type="entry name" value="Znf_CCHC"/>
</dbReference>
<dbReference type="GO" id="GO:0008270">
    <property type="term" value="F:zinc ion binding"/>
    <property type="evidence" value="ECO:0007669"/>
    <property type="project" value="InterPro"/>
</dbReference>
<sequence>VKCYACGKKGHISKYYRRSSKARSTKVNRVARREPLLDSKVPPKDTDKGESDDSGKE</sequence>
<proteinExistence type="predicted"/>
<dbReference type="HOGENOM" id="CLU_3002208_0_0_1"/>
<feature type="non-terminal residue" evidence="3">
    <location>
        <position position="1"/>
    </location>
</feature>